<evidence type="ECO:0000313" key="11">
    <source>
        <dbReference type="EMBL" id="UYF93117.1"/>
    </source>
</evidence>
<comment type="subunit">
    <text evidence="8 9">Part of the 30S ribosomal subunit. Contacts proteins S3 and S10.</text>
</comment>
<accession>A0A0F6YAV0</accession>
<evidence type="ECO:0000256" key="9">
    <source>
        <dbReference type="HAMAP-Rule" id="MF_00537"/>
    </source>
</evidence>
<keyword evidence="12" id="KW-1185">Reference proteome</keyword>
<comment type="function">
    <text evidence="1 9">Binds 16S rRNA, required for the assembly of 30S particles and may also be responsible for determining the conformation of the 16S rRNA at the A site.</text>
</comment>
<evidence type="ECO:0000256" key="1">
    <source>
        <dbReference type="ARBA" id="ARBA00003686"/>
    </source>
</evidence>
<dbReference type="HAMAP" id="MF_00537">
    <property type="entry name" value="Ribosomal_uS14_1"/>
    <property type="match status" value="1"/>
</dbReference>
<evidence type="ECO:0000256" key="2">
    <source>
        <dbReference type="ARBA" id="ARBA00009083"/>
    </source>
</evidence>
<evidence type="ECO:0000313" key="12">
    <source>
        <dbReference type="Proteomes" id="UP000325466"/>
    </source>
</evidence>
<dbReference type="InterPro" id="IPR001209">
    <property type="entry name" value="Ribosomal_uS14"/>
</dbReference>
<dbReference type="KEGG" id="rav:AAT18_06905"/>
<keyword evidence="4 9" id="KW-0694">RNA-binding</keyword>
<evidence type="ECO:0000256" key="3">
    <source>
        <dbReference type="ARBA" id="ARBA00022730"/>
    </source>
</evidence>
<proteinExistence type="inferred from homology"/>
<dbReference type="GO" id="GO:0015935">
    <property type="term" value="C:small ribosomal subunit"/>
    <property type="evidence" value="ECO:0007669"/>
    <property type="project" value="TreeGrafter"/>
</dbReference>
<dbReference type="AlphaFoldDB" id="A0A059MVP6"/>
<keyword evidence="6 9" id="KW-0687">Ribonucleoprotein</keyword>
<dbReference type="Gene3D" id="1.10.287.1480">
    <property type="match status" value="1"/>
</dbReference>
<dbReference type="EMBL" id="CP106982">
    <property type="protein sequence ID" value="UYF93117.1"/>
    <property type="molecule type" value="Genomic_DNA"/>
</dbReference>
<evidence type="ECO:0000256" key="8">
    <source>
        <dbReference type="ARBA" id="ARBA00047110"/>
    </source>
</evidence>
<comment type="similarity">
    <text evidence="2 9">Belongs to the universal ribosomal protein uS14 family.</text>
</comment>
<reference evidence="10 12" key="1">
    <citation type="journal article" date="2018" name="Biodegradation">
        <title>1,4-Dioxane degradation characteristics of Rhodococcus aetherivorans JCM 14343.</title>
        <authorList>
            <person name="Inoue D."/>
            <person name="Tsunoda T."/>
            <person name="Yamamoto N."/>
            <person name="Ike M."/>
            <person name="Sei K."/>
        </authorList>
    </citation>
    <scope>NUCLEOTIDE SEQUENCE [LARGE SCALE GENOMIC DNA]</scope>
    <source>
        <strain evidence="10 12">JCM 14343</strain>
    </source>
</reference>
<organism evidence="11 13">
    <name type="scientific">Rhodococcus aetherivorans</name>
    <dbReference type="NCBI Taxonomy" id="191292"/>
    <lineage>
        <taxon>Bacteria</taxon>
        <taxon>Bacillati</taxon>
        <taxon>Actinomycetota</taxon>
        <taxon>Actinomycetes</taxon>
        <taxon>Mycobacteriales</taxon>
        <taxon>Nocardiaceae</taxon>
        <taxon>Rhodococcus</taxon>
    </lineage>
</organism>
<accession>A0A059MVP6</accession>
<dbReference type="SUPFAM" id="SSF57716">
    <property type="entry name" value="Glucocorticoid receptor-like (DNA-binding domain)"/>
    <property type="match status" value="1"/>
</dbReference>
<evidence type="ECO:0000256" key="4">
    <source>
        <dbReference type="ARBA" id="ARBA00022884"/>
    </source>
</evidence>
<dbReference type="Pfam" id="PF00253">
    <property type="entry name" value="Ribosomal_S14"/>
    <property type="match status" value="1"/>
</dbReference>
<dbReference type="RefSeq" id="WP_006944984.1">
    <property type="nucleotide sequence ID" value="NZ_BAAAYP010000007.1"/>
</dbReference>
<dbReference type="GO" id="GO:0019843">
    <property type="term" value="F:rRNA binding"/>
    <property type="evidence" value="ECO:0007669"/>
    <property type="project" value="UniProtKB-UniRule"/>
</dbReference>
<evidence type="ECO:0000256" key="6">
    <source>
        <dbReference type="ARBA" id="ARBA00023274"/>
    </source>
</evidence>
<dbReference type="GeneID" id="83623160"/>
<protein>
    <recommendedName>
        <fullName evidence="7 9">Small ribosomal subunit protein uS14</fullName>
    </recommendedName>
</protein>
<dbReference type="PANTHER" id="PTHR19836:SF23">
    <property type="entry name" value="SMALL RIBOSOMAL SUBUNIT PROTEIN US14A"/>
    <property type="match status" value="1"/>
</dbReference>
<evidence type="ECO:0000313" key="10">
    <source>
        <dbReference type="EMBL" id="GES39572.1"/>
    </source>
</evidence>
<dbReference type="FunFam" id="1.10.287.1480:FF:000001">
    <property type="entry name" value="30S ribosomal protein S14"/>
    <property type="match status" value="1"/>
</dbReference>
<dbReference type="InterPro" id="IPR023036">
    <property type="entry name" value="Ribosomal_uS14_bac/plastid"/>
</dbReference>
<dbReference type="NCBIfam" id="NF006477">
    <property type="entry name" value="PRK08881.1"/>
    <property type="match status" value="1"/>
</dbReference>
<dbReference type="Proteomes" id="UP000325466">
    <property type="component" value="Unassembled WGS sequence"/>
</dbReference>
<gene>
    <name evidence="9 11" type="primary">rpsN</name>
    <name evidence="11" type="ORF">OCS65_22060</name>
    <name evidence="10" type="ORF">RAJCM14343_4845</name>
</gene>
<name>A0A059MVP6_9NOCA</name>
<dbReference type="Proteomes" id="UP001163947">
    <property type="component" value="Chromosome"/>
</dbReference>
<keyword evidence="5 9" id="KW-0689">Ribosomal protein</keyword>
<evidence type="ECO:0000256" key="7">
    <source>
        <dbReference type="ARBA" id="ARBA00035167"/>
    </source>
</evidence>
<dbReference type="GO" id="GO:0005737">
    <property type="term" value="C:cytoplasm"/>
    <property type="evidence" value="ECO:0007669"/>
    <property type="project" value="UniProtKB-ARBA"/>
</dbReference>
<evidence type="ECO:0000313" key="13">
    <source>
        <dbReference type="Proteomes" id="UP001163947"/>
    </source>
</evidence>
<dbReference type="GO" id="GO:0003735">
    <property type="term" value="F:structural constituent of ribosome"/>
    <property type="evidence" value="ECO:0007669"/>
    <property type="project" value="InterPro"/>
</dbReference>
<reference evidence="10" key="2">
    <citation type="submission" date="2019-10" db="EMBL/GenBank/DDBJ databases">
        <title>Draft genome sequence of Rhodococcus aetherivorans JCM 14343.</title>
        <authorList>
            <person name="Inoue D."/>
            <person name="Nakazawa M."/>
            <person name="Yamamoto N."/>
            <person name="Sei K."/>
            <person name="Ike M."/>
        </authorList>
    </citation>
    <scope>NUCLEOTIDE SEQUENCE</scope>
    <source>
        <strain evidence="10">JCM 14343</strain>
    </source>
</reference>
<evidence type="ECO:0000256" key="5">
    <source>
        <dbReference type="ARBA" id="ARBA00022980"/>
    </source>
</evidence>
<dbReference type="PANTHER" id="PTHR19836">
    <property type="entry name" value="30S RIBOSOMAL PROTEIN S14"/>
    <property type="match status" value="1"/>
</dbReference>
<dbReference type="GO" id="GO:0006412">
    <property type="term" value="P:translation"/>
    <property type="evidence" value="ECO:0007669"/>
    <property type="project" value="UniProtKB-UniRule"/>
</dbReference>
<reference evidence="11" key="3">
    <citation type="submission" date="2022-09" db="EMBL/GenBank/DDBJ databases">
        <title>The genome sequence of Rhodococcus aetherivorans N1.</title>
        <authorList>
            <person name="Jiang W."/>
        </authorList>
    </citation>
    <scope>NUCLEOTIDE SEQUENCE</scope>
    <source>
        <strain evidence="11">N1</strain>
    </source>
</reference>
<sequence>MAKKSKIARNEQRKLVVARYAARRAELKEIVRRPSSTDAERLAARTALQRLPRDASPVRLRNRDAADGRPRGHLRKFGLSRVRVRELAHRGELPGVHKSSW</sequence>
<dbReference type="EMBL" id="BLAH01000124">
    <property type="protein sequence ID" value="GES39572.1"/>
    <property type="molecule type" value="Genomic_DNA"/>
</dbReference>
<accession>N1MB13</accession>
<keyword evidence="3 9" id="KW-0699">rRNA-binding</keyword>